<dbReference type="InterPro" id="IPR011009">
    <property type="entry name" value="Kinase-like_dom_sf"/>
</dbReference>
<evidence type="ECO:0000256" key="2">
    <source>
        <dbReference type="ARBA" id="ARBA00022840"/>
    </source>
</evidence>
<sequence>MSLSLNCLVLGRTSKDVITTYIGEYSEINGVKVNSDDLTVASFKKLLLCEEELQGLTKMDIWKVELDLKSFKDTIYTEDEIKKIGTMMEPAYVLKEYFQDDKKPKPNYIHIFIVPSASDFPNKRTKLEDRTTDFLNELLCPFDTEIDCTNVEQFLSAKLPLKLPCVPGLVTGYTDVIEDIFSSSIYSPRLSLIVSEVMGTSFKQISGGEATTLGNINIHIKKIIELAQEYAENCSDLDLDRNKTSSTTTELPRDRPDMAIYYKNVLFMMGEEKDLDTRLKDAERQLDGYFDFWNPLAFGRLPFVMAFVAAGIKLQFYYYYPNNNNVPVRVRIGNTINLGTSNRMNNFKALQYTINAIRIIRTWDHKQYIQHPKIKLYKVIHQRNDTTVTINPKKVIKKVQIENREPTYKDFLKYFYNNIFPKLNNYKLLESKFHARWIYLVFAPVGYMTIPKDEDELRYAIWSVLKVVMILHANEIVHRDIRWENIMRLTDNSWILIDFEEAAPIGRGNRSTPTLNIAAPEYRGVESDPCRAAGDIWMIGNLLDDPIINRIQLSESARNFRDRLTQQNHSERPSAADAIDDDWFSDM</sequence>
<protein>
    <recommendedName>
        <fullName evidence="4">Protein kinase domain-containing protein</fullName>
    </recommendedName>
</protein>
<dbReference type="GO" id="GO:0005524">
    <property type="term" value="F:ATP binding"/>
    <property type="evidence" value="ECO:0007669"/>
    <property type="project" value="UniProtKB-KW"/>
</dbReference>
<dbReference type="EMBL" id="JEMT01015914">
    <property type="protein sequence ID" value="EXX71797.1"/>
    <property type="molecule type" value="Genomic_DNA"/>
</dbReference>
<keyword evidence="1" id="KW-0547">Nucleotide-binding</keyword>
<evidence type="ECO:0000259" key="4">
    <source>
        <dbReference type="PROSITE" id="PS50011"/>
    </source>
</evidence>
<evidence type="ECO:0000313" key="6">
    <source>
        <dbReference type="Proteomes" id="UP000022910"/>
    </source>
</evidence>
<organism evidence="5 6">
    <name type="scientific">Rhizophagus irregularis (strain DAOM 197198w)</name>
    <name type="common">Glomus intraradices</name>
    <dbReference type="NCBI Taxonomy" id="1432141"/>
    <lineage>
        <taxon>Eukaryota</taxon>
        <taxon>Fungi</taxon>
        <taxon>Fungi incertae sedis</taxon>
        <taxon>Mucoromycota</taxon>
        <taxon>Glomeromycotina</taxon>
        <taxon>Glomeromycetes</taxon>
        <taxon>Glomerales</taxon>
        <taxon>Glomeraceae</taxon>
        <taxon>Rhizophagus</taxon>
    </lineage>
</organism>
<feature type="domain" description="Protein kinase" evidence="4">
    <location>
        <begin position="330"/>
        <end position="587"/>
    </location>
</feature>
<comment type="caution">
    <text evidence="5">The sequence shown here is derived from an EMBL/GenBank/DDBJ whole genome shotgun (WGS) entry which is preliminary data.</text>
</comment>
<dbReference type="GO" id="GO:0005737">
    <property type="term" value="C:cytoplasm"/>
    <property type="evidence" value="ECO:0007669"/>
    <property type="project" value="TreeGrafter"/>
</dbReference>
<dbReference type="SMART" id="SM00220">
    <property type="entry name" value="S_TKc"/>
    <property type="match status" value="1"/>
</dbReference>
<keyword evidence="2" id="KW-0067">ATP-binding</keyword>
<feature type="compositionally biased region" description="Acidic residues" evidence="3">
    <location>
        <begin position="578"/>
        <end position="587"/>
    </location>
</feature>
<dbReference type="AlphaFoldDB" id="A0A015JQK7"/>
<dbReference type="Pfam" id="PF00069">
    <property type="entry name" value="Pkinase"/>
    <property type="match status" value="1"/>
</dbReference>
<dbReference type="SUPFAM" id="SSF56112">
    <property type="entry name" value="Protein kinase-like (PK-like)"/>
    <property type="match status" value="1"/>
</dbReference>
<feature type="compositionally biased region" description="Basic and acidic residues" evidence="3">
    <location>
        <begin position="564"/>
        <end position="574"/>
    </location>
</feature>
<dbReference type="GO" id="GO:0004674">
    <property type="term" value="F:protein serine/threonine kinase activity"/>
    <property type="evidence" value="ECO:0007669"/>
    <property type="project" value="TreeGrafter"/>
</dbReference>
<dbReference type="PANTHER" id="PTHR24346">
    <property type="entry name" value="MAP/MICROTUBULE AFFINITY-REGULATING KINASE"/>
    <property type="match status" value="1"/>
</dbReference>
<proteinExistence type="predicted"/>
<dbReference type="Gene3D" id="1.10.510.10">
    <property type="entry name" value="Transferase(Phosphotransferase) domain 1"/>
    <property type="match status" value="1"/>
</dbReference>
<feature type="region of interest" description="Disordered" evidence="3">
    <location>
        <begin position="564"/>
        <end position="587"/>
    </location>
</feature>
<dbReference type="HOGENOM" id="CLU_028901_0_0_1"/>
<evidence type="ECO:0000256" key="3">
    <source>
        <dbReference type="SAM" id="MobiDB-lite"/>
    </source>
</evidence>
<reference evidence="5 6" key="1">
    <citation type="submission" date="2014-02" db="EMBL/GenBank/DDBJ databases">
        <title>Single nucleus genome sequencing reveals high similarity among nuclei of an endomycorrhizal fungus.</title>
        <authorList>
            <person name="Lin K."/>
            <person name="Geurts R."/>
            <person name="Zhang Z."/>
            <person name="Limpens E."/>
            <person name="Saunders D.G."/>
            <person name="Mu D."/>
            <person name="Pang E."/>
            <person name="Cao H."/>
            <person name="Cha H."/>
            <person name="Lin T."/>
            <person name="Zhou Q."/>
            <person name="Shang Y."/>
            <person name="Li Y."/>
            <person name="Ivanov S."/>
            <person name="Sharma T."/>
            <person name="Velzen R.V."/>
            <person name="Ruijter N.D."/>
            <person name="Aanen D.K."/>
            <person name="Win J."/>
            <person name="Kamoun S."/>
            <person name="Bisseling T."/>
            <person name="Huang S."/>
        </authorList>
    </citation>
    <scope>NUCLEOTIDE SEQUENCE [LARGE SCALE GENOMIC DNA]</scope>
    <source>
        <strain evidence="6">DAOM197198w</strain>
    </source>
</reference>
<dbReference type="PROSITE" id="PS50011">
    <property type="entry name" value="PROTEIN_KINASE_DOM"/>
    <property type="match status" value="1"/>
</dbReference>
<keyword evidence="6" id="KW-1185">Reference proteome</keyword>
<evidence type="ECO:0000313" key="5">
    <source>
        <dbReference type="EMBL" id="EXX71797.1"/>
    </source>
</evidence>
<dbReference type="OrthoDB" id="2436484at2759"/>
<name>A0A015JQK7_RHIIW</name>
<dbReference type="GO" id="GO:0035556">
    <property type="term" value="P:intracellular signal transduction"/>
    <property type="evidence" value="ECO:0007669"/>
    <property type="project" value="TreeGrafter"/>
</dbReference>
<accession>A0A015JQK7</accession>
<gene>
    <name evidence="5" type="ORF">RirG_075150</name>
</gene>
<evidence type="ECO:0000256" key="1">
    <source>
        <dbReference type="ARBA" id="ARBA00022741"/>
    </source>
</evidence>
<dbReference type="PANTHER" id="PTHR24346:SF81">
    <property type="entry name" value="SERINE_THREONINE-PROTEIN KINASE FNKB-RELATED"/>
    <property type="match status" value="1"/>
</dbReference>
<dbReference type="InterPro" id="IPR000719">
    <property type="entry name" value="Prot_kinase_dom"/>
</dbReference>
<dbReference type="Proteomes" id="UP000022910">
    <property type="component" value="Unassembled WGS sequence"/>
</dbReference>